<dbReference type="Proteomes" id="UP001254759">
    <property type="component" value="Unassembled WGS sequence"/>
</dbReference>
<evidence type="ECO:0000256" key="1">
    <source>
        <dbReference type="SAM" id="SignalP"/>
    </source>
</evidence>
<accession>A0ABU1RU69</accession>
<keyword evidence="3" id="KW-1185">Reference proteome</keyword>
<proteinExistence type="predicted"/>
<evidence type="ECO:0000313" key="2">
    <source>
        <dbReference type="EMBL" id="MDR6842324.1"/>
    </source>
</evidence>
<feature type="signal peptide" evidence="1">
    <location>
        <begin position="1"/>
        <end position="24"/>
    </location>
</feature>
<keyword evidence="1" id="KW-0732">Signal</keyword>
<organism evidence="2 3">
    <name type="scientific">Pseudoxanthomonas sacheonensis</name>
    <dbReference type="NCBI Taxonomy" id="443615"/>
    <lineage>
        <taxon>Bacteria</taxon>
        <taxon>Pseudomonadati</taxon>
        <taxon>Pseudomonadota</taxon>
        <taxon>Gammaproteobacteria</taxon>
        <taxon>Lysobacterales</taxon>
        <taxon>Lysobacteraceae</taxon>
        <taxon>Pseudoxanthomonas</taxon>
    </lineage>
</organism>
<name>A0ABU1RU69_9GAMM</name>
<protein>
    <submittedName>
        <fullName evidence="2">Uncharacterized protein</fullName>
    </submittedName>
</protein>
<reference evidence="2 3" key="1">
    <citation type="submission" date="2023-07" db="EMBL/GenBank/DDBJ databases">
        <title>Sorghum-associated microbial communities from plants grown in Nebraska, USA.</title>
        <authorList>
            <person name="Schachtman D."/>
        </authorList>
    </citation>
    <scope>NUCLEOTIDE SEQUENCE [LARGE SCALE GENOMIC DNA]</scope>
    <source>
        <strain evidence="2 3">BE107</strain>
    </source>
</reference>
<gene>
    <name evidence="2" type="ORF">J2W94_002618</name>
</gene>
<comment type="caution">
    <text evidence="2">The sequence shown here is derived from an EMBL/GenBank/DDBJ whole genome shotgun (WGS) entry which is preliminary data.</text>
</comment>
<evidence type="ECO:0000313" key="3">
    <source>
        <dbReference type="Proteomes" id="UP001254759"/>
    </source>
</evidence>
<sequence length="159" mass="17137">MKTIYPLSVLVLSALLTVPGMVKAQQAPVRCPVLPASSGLQWEERANTGFLACKARTEDDSKSVNLLLTSRDPDLRLSRSRRAEQGVFSGQPLHWYVPELAGQDESAVASKRIAVVELGKGQYAQIWIDAKSPEALAELQTLAGKLDVSTGTAYLVSGN</sequence>
<dbReference type="EMBL" id="JAVDTT010000003">
    <property type="protein sequence ID" value="MDR6842324.1"/>
    <property type="molecule type" value="Genomic_DNA"/>
</dbReference>
<feature type="chain" id="PRO_5046314460" evidence="1">
    <location>
        <begin position="25"/>
        <end position="159"/>
    </location>
</feature>
<dbReference type="RefSeq" id="WP_310094148.1">
    <property type="nucleotide sequence ID" value="NZ_JAVDTT010000003.1"/>
</dbReference>